<feature type="chain" id="PRO_5025529466" description="Rhamnogalacturonase A/B/Epimerase-like pectate lyase domain-containing protein" evidence="1">
    <location>
        <begin position="18"/>
        <end position="340"/>
    </location>
</feature>
<accession>A0A6A5V8E2</accession>
<reference evidence="3" key="1">
    <citation type="journal article" date="2020" name="Stud. Mycol.">
        <title>101 Dothideomycetes genomes: a test case for predicting lifestyles and emergence of pathogens.</title>
        <authorList>
            <person name="Haridas S."/>
            <person name="Albert R."/>
            <person name="Binder M."/>
            <person name="Bloem J."/>
            <person name="Labutti K."/>
            <person name="Salamov A."/>
            <person name="Andreopoulos B."/>
            <person name="Baker S."/>
            <person name="Barry K."/>
            <person name="Bills G."/>
            <person name="Bluhm B."/>
            <person name="Cannon C."/>
            <person name="Castanera R."/>
            <person name="Culley D."/>
            <person name="Daum C."/>
            <person name="Ezra D."/>
            <person name="Gonzalez J."/>
            <person name="Henrissat B."/>
            <person name="Kuo A."/>
            <person name="Liang C."/>
            <person name="Lipzen A."/>
            <person name="Lutzoni F."/>
            <person name="Magnuson J."/>
            <person name="Mondo S."/>
            <person name="Nolan M."/>
            <person name="Ohm R."/>
            <person name="Pangilinan J."/>
            <person name="Park H.-J."/>
            <person name="Ramirez L."/>
            <person name="Alfaro M."/>
            <person name="Sun H."/>
            <person name="Tritt A."/>
            <person name="Yoshinaga Y."/>
            <person name="Zwiers L.-H."/>
            <person name="Turgeon B."/>
            <person name="Goodwin S."/>
            <person name="Spatafora J."/>
            <person name="Crous P."/>
            <person name="Grigoriev I."/>
        </authorList>
    </citation>
    <scope>NUCLEOTIDE SEQUENCE</scope>
    <source>
        <strain evidence="3">CBS 107.79</strain>
    </source>
</reference>
<dbReference type="Gene3D" id="2.160.20.10">
    <property type="entry name" value="Single-stranded right-handed beta-helix, Pectin lyase-like"/>
    <property type="match status" value="1"/>
</dbReference>
<organism evidence="3 4">
    <name type="scientific">Bimuria novae-zelandiae CBS 107.79</name>
    <dbReference type="NCBI Taxonomy" id="1447943"/>
    <lineage>
        <taxon>Eukaryota</taxon>
        <taxon>Fungi</taxon>
        <taxon>Dikarya</taxon>
        <taxon>Ascomycota</taxon>
        <taxon>Pezizomycotina</taxon>
        <taxon>Dothideomycetes</taxon>
        <taxon>Pleosporomycetidae</taxon>
        <taxon>Pleosporales</taxon>
        <taxon>Massarineae</taxon>
        <taxon>Didymosphaeriaceae</taxon>
        <taxon>Bimuria</taxon>
    </lineage>
</organism>
<dbReference type="OrthoDB" id="509690at2759"/>
<evidence type="ECO:0000259" key="2">
    <source>
        <dbReference type="Pfam" id="PF12708"/>
    </source>
</evidence>
<keyword evidence="1" id="KW-0732">Signal</keyword>
<evidence type="ECO:0000313" key="3">
    <source>
        <dbReference type="EMBL" id="KAF1971286.1"/>
    </source>
</evidence>
<dbReference type="AlphaFoldDB" id="A0A6A5V8E2"/>
<dbReference type="SUPFAM" id="SSF51126">
    <property type="entry name" value="Pectin lyase-like"/>
    <property type="match status" value="1"/>
</dbReference>
<proteinExistence type="predicted"/>
<protein>
    <recommendedName>
        <fullName evidence="2">Rhamnogalacturonase A/B/Epimerase-like pectate lyase domain-containing protein</fullName>
    </recommendedName>
</protein>
<dbReference type="Pfam" id="PF12708">
    <property type="entry name" value="Pect-lyase_RHGA_epim"/>
    <property type="match status" value="1"/>
</dbReference>
<sequence>MLSEILFIAFPLCTAGAAIVVDYQKAWTARGDKLPDFRFAGYHQSQVALPALDRPATITISPANTTGDRTPAIQAALDQVAQGGGGVVQLVAGTYALSAGLLILIGTTLRGAGIGNTVLTVNNLTKDVVTLGQANLKKQRGKATNITDTVTVLDTSRLSIGKPVYPSEMATENLSMRVEPSCSGQSFSNLTCASSAVHVSSWATDSLVRHLDLTGFNHGIDIARSASRITVTEVTMNRYGPVDNTAGYAIDVAIDGTQVLVHNVKNRGDGKSRSVATESLTPGPNVCLGYEIEEGIQNIGIEPHERYAHGFLNERSRVVSVIVTVQYGSLGHPHTCGPST</sequence>
<feature type="domain" description="Rhamnogalacturonase A/B/Epimerase-like pectate lyase" evidence="2">
    <location>
        <begin position="67"/>
        <end position="254"/>
    </location>
</feature>
<evidence type="ECO:0000313" key="4">
    <source>
        <dbReference type="Proteomes" id="UP000800036"/>
    </source>
</evidence>
<dbReference type="Proteomes" id="UP000800036">
    <property type="component" value="Unassembled WGS sequence"/>
</dbReference>
<dbReference type="InterPro" id="IPR012334">
    <property type="entry name" value="Pectin_lyas_fold"/>
</dbReference>
<dbReference type="InterPro" id="IPR011050">
    <property type="entry name" value="Pectin_lyase_fold/virulence"/>
</dbReference>
<feature type="signal peptide" evidence="1">
    <location>
        <begin position="1"/>
        <end position="17"/>
    </location>
</feature>
<name>A0A6A5V8E2_9PLEO</name>
<evidence type="ECO:0000256" key="1">
    <source>
        <dbReference type="SAM" id="SignalP"/>
    </source>
</evidence>
<dbReference type="InterPro" id="IPR024535">
    <property type="entry name" value="RHGA/B-epi-like_pectate_lyase"/>
</dbReference>
<keyword evidence="4" id="KW-1185">Reference proteome</keyword>
<gene>
    <name evidence="3" type="ORF">BU23DRAFT_646928</name>
</gene>
<dbReference type="EMBL" id="ML976694">
    <property type="protein sequence ID" value="KAF1971286.1"/>
    <property type="molecule type" value="Genomic_DNA"/>
</dbReference>